<reference evidence="2 3" key="1">
    <citation type="submission" date="2020-10" db="EMBL/GenBank/DDBJ databases">
        <title>The Coptis chinensis genome and diversification of protoberbering-type alkaloids.</title>
        <authorList>
            <person name="Wang B."/>
            <person name="Shu S."/>
            <person name="Song C."/>
            <person name="Liu Y."/>
        </authorList>
    </citation>
    <scope>NUCLEOTIDE SEQUENCE [LARGE SCALE GENOMIC DNA]</scope>
    <source>
        <strain evidence="2">HL-2020</strain>
        <tissue evidence="2">Leaf</tissue>
    </source>
</reference>
<accession>A0A835H549</accession>
<dbReference type="PANTHER" id="PTHR34060">
    <property type="entry name" value="POLYKETIDE CYCLASE / DEHYDRASE AND LIPID TRANSPORT PROTEIN"/>
    <property type="match status" value="1"/>
</dbReference>
<dbReference type="EMBL" id="JADFTS010000008">
    <property type="protein sequence ID" value="KAF9593084.1"/>
    <property type="molecule type" value="Genomic_DNA"/>
</dbReference>
<evidence type="ECO:0000313" key="3">
    <source>
        <dbReference type="Proteomes" id="UP000631114"/>
    </source>
</evidence>
<dbReference type="Pfam" id="PF03364">
    <property type="entry name" value="Polyketide_cyc"/>
    <property type="match status" value="1"/>
</dbReference>
<dbReference type="OrthoDB" id="5732at2759"/>
<dbReference type="AlphaFoldDB" id="A0A835H549"/>
<organism evidence="2 3">
    <name type="scientific">Coptis chinensis</name>
    <dbReference type="NCBI Taxonomy" id="261450"/>
    <lineage>
        <taxon>Eukaryota</taxon>
        <taxon>Viridiplantae</taxon>
        <taxon>Streptophyta</taxon>
        <taxon>Embryophyta</taxon>
        <taxon>Tracheophyta</taxon>
        <taxon>Spermatophyta</taxon>
        <taxon>Magnoliopsida</taxon>
        <taxon>Ranunculales</taxon>
        <taxon>Ranunculaceae</taxon>
        <taxon>Coptidoideae</taxon>
        <taxon>Coptis</taxon>
    </lineage>
</organism>
<comment type="caution">
    <text evidence="2">The sequence shown here is derived from an EMBL/GenBank/DDBJ whole genome shotgun (WGS) entry which is preliminary data.</text>
</comment>
<keyword evidence="3" id="KW-1185">Reference proteome</keyword>
<sequence length="242" mass="27791">MYTLVAPISHSPFPLLAHHHNHDSTRFSSFFFSNNNKSLLLTNVSKNNSLRTTEDIEIEILKLDKNARRISSSKMGIDASLETVWKLLTDYDKLADFIPGLAVSQLLEKVDNRARLFQIGQQNLVFGLKFNAKGIVDCYEKDLERIPFGQRRDIEFKMIDGDFEIFEGKWSVEETNCESQEVINSSVEQEFQTTLSYVVDVKPKLWLPVGLVEGRLCKEIKLNLLCIRQQAQKAIHEEVHTC</sequence>
<dbReference type="InterPro" id="IPR023393">
    <property type="entry name" value="START-like_dom_sf"/>
</dbReference>
<dbReference type="Proteomes" id="UP000631114">
    <property type="component" value="Unassembled WGS sequence"/>
</dbReference>
<dbReference type="CDD" id="cd08866">
    <property type="entry name" value="SRPBCC_11"/>
    <property type="match status" value="1"/>
</dbReference>
<protein>
    <recommendedName>
        <fullName evidence="1">Coenzyme Q-binding protein COQ10 START domain-containing protein</fullName>
    </recommendedName>
</protein>
<proteinExistence type="predicted"/>
<evidence type="ECO:0000313" key="2">
    <source>
        <dbReference type="EMBL" id="KAF9593084.1"/>
    </source>
</evidence>
<dbReference type="Gene3D" id="3.30.530.20">
    <property type="match status" value="1"/>
</dbReference>
<dbReference type="PANTHER" id="PTHR34060:SF1">
    <property type="entry name" value="POLYKETIDE CYCLASE _ DEHYDRASE AND LIPID TRANSPORT PROTEIN"/>
    <property type="match status" value="1"/>
</dbReference>
<evidence type="ECO:0000259" key="1">
    <source>
        <dbReference type="Pfam" id="PF03364"/>
    </source>
</evidence>
<dbReference type="SUPFAM" id="SSF55961">
    <property type="entry name" value="Bet v1-like"/>
    <property type="match status" value="1"/>
</dbReference>
<name>A0A835H549_9MAGN</name>
<gene>
    <name evidence="2" type="ORF">IFM89_020148</name>
</gene>
<dbReference type="InterPro" id="IPR005031">
    <property type="entry name" value="COQ10_START"/>
</dbReference>
<feature type="domain" description="Coenzyme Q-binding protein COQ10 START" evidence="1">
    <location>
        <begin position="77"/>
        <end position="218"/>
    </location>
</feature>